<dbReference type="GO" id="GO:0006412">
    <property type="term" value="P:translation"/>
    <property type="evidence" value="ECO:0007669"/>
    <property type="project" value="UniProtKB-UniRule"/>
</dbReference>
<proteinExistence type="inferred from homology"/>
<sequence>MKKDIHPEYRTVVFKDVSDGAQFLTKSTVTSKETVTWEDGNDYPLVKVDISSASHPFFTGKQKFVDAAGRVEKFNRKFAGGYFSKK</sequence>
<name>A0A517YUZ5_9BACT</name>
<dbReference type="NCBIfam" id="NF002462">
    <property type="entry name" value="PRK01678.1"/>
    <property type="match status" value="1"/>
</dbReference>
<keyword evidence="4 5" id="KW-0687">Ribonucleoprotein</keyword>
<dbReference type="AlphaFoldDB" id="A0A517YUZ5"/>
<evidence type="ECO:0000256" key="4">
    <source>
        <dbReference type="ARBA" id="ARBA00023274"/>
    </source>
</evidence>
<evidence type="ECO:0000313" key="6">
    <source>
        <dbReference type="EMBL" id="QDU34044.1"/>
    </source>
</evidence>
<dbReference type="InterPro" id="IPR027493">
    <property type="entry name" value="Ribosomal_bL31_B"/>
</dbReference>
<dbReference type="Gene3D" id="4.10.830.30">
    <property type="entry name" value="Ribosomal protein L31"/>
    <property type="match status" value="1"/>
</dbReference>
<evidence type="ECO:0000256" key="3">
    <source>
        <dbReference type="ARBA" id="ARBA00022980"/>
    </source>
</evidence>
<comment type="similarity">
    <text evidence="1 5">Belongs to the bacterial ribosomal protein bL31 family. Type B subfamily.</text>
</comment>
<organism evidence="6 7">
    <name type="scientific">Poriferisphaera corsica</name>
    <dbReference type="NCBI Taxonomy" id="2528020"/>
    <lineage>
        <taxon>Bacteria</taxon>
        <taxon>Pseudomonadati</taxon>
        <taxon>Planctomycetota</taxon>
        <taxon>Phycisphaerae</taxon>
        <taxon>Phycisphaerales</taxon>
        <taxon>Phycisphaeraceae</taxon>
        <taxon>Poriferisphaera</taxon>
    </lineage>
</organism>
<dbReference type="Proteomes" id="UP000317369">
    <property type="component" value="Chromosome"/>
</dbReference>
<dbReference type="InterPro" id="IPR034704">
    <property type="entry name" value="Ribosomal_bL28/bL31-like_sf"/>
</dbReference>
<evidence type="ECO:0000313" key="7">
    <source>
        <dbReference type="Proteomes" id="UP000317369"/>
    </source>
</evidence>
<dbReference type="PANTHER" id="PTHR33280:SF1">
    <property type="entry name" value="LARGE RIBOSOMAL SUBUNIT PROTEIN BL31C"/>
    <property type="match status" value="1"/>
</dbReference>
<reference evidence="6 7" key="1">
    <citation type="submission" date="2019-02" db="EMBL/GenBank/DDBJ databases">
        <title>Deep-cultivation of Planctomycetes and their phenomic and genomic characterization uncovers novel biology.</title>
        <authorList>
            <person name="Wiegand S."/>
            <person name="Jogler M."/>
            <person name="Boedeker C."/>
            <person name="Pinto D."/>
            <person name="Vollmers J."/>
            <person name="Rivas-Marin E."/>
            <person name="Kohn T."/>
            <person name="Peeters S.H."/>
            <person name="Heuer A."/>
            <person name="Rast P."/>
            <person name="Oberbeckmann S."/>
            <person name="Bunk B."/>
            <person name="Jeske O."/>
            <person name="Meyerdierks A."/>
            <person name="Storesund J.E."/>
            <person name="Kallscheuer N."/>
            <person name="Luecker S."/>
            <person name="Lage O.M."/>
            <person name="Pohl T."/>
            <person name="Merkel B.J."/>
            <person name="Hornburger P."/>
            <person name="Mueller R.-W."/>
            <person name="Bruemmer F."/>
            <person name="Labrenz M."/>
            <person name="Spormann A.M."/>
            <person name="Op den Camp H."/>
            <person name="Overmann J."/>
            <person name="Amann R."/>
            <person name="Jetten M.S.M."/>
            <person name="Mascher T."/>
            <person name="Medema M.H."/>
            <person name="Devos D.P."/>
            <person name="Kaster A.-K."/>
            <person name="Ovreas L."/>
            <person name="Rohde M."/>
            <person name="Galperin M.Y."/>
            <person name="Jogler C."/>
        </authorList>
    </citation>
    <scope>NUCLEOTIDE SEQUENCE [LARGE SCALE GENOMIC DNA]</scope>
    <source>
        <strain evidence="6 7">KS4</strain>
    </source>
</reference>
<dbReference type="InterPro" id="IPR002150">
    <property type="entry name" value="Ribosomal_bL31"/>
</dbReference>
<dbReference type="GO" id="GO:1990904">
    <property type="term" value="C:ribonucleoprotein complex"/>
    <property type="evidence" value="ECO:0007669"/>
    <property type="project" value="UniProtKB-KW"/>
</dbReference>
<dbReference type="RefSeq" id="WP_145077573.1">
    <property type="nucleotide sequence ID" value="NZ_CP036425.1"/>
</dbReference>
<accession>A0A517YUZ5</accession>
<dbReference type="PRINTS" id="PR01249">
    <property type="entry name" value="RIBOSOMALL31"/>
</dbReference>
<evidence type="ECO:0000256" key="5">
    <source>
        <dbReference type="HAMAP-Rule" id="MF_00502"/>
    </source>
</evidence>
<comment type="subunit">
    <text evidence="2 5">Part of the 50S ribosomal subunit.</text>
</comment>
<keyword evidence="3 5" id="KW-0689">Ribosomal protein</keyword>
<keyword evidence="7" id="KW-1185">Reference proteome</keyword>
<dbReference type="PROSITE" id="PS01143">
    <property type="entry name" value="RIBOSOMAL_L31"/>
    <property type="match status" value="1"/>
</dbReference>
<dbReference type="SUPFAM" id="SSF143800">
    <property type="entry name" value="L28p-like"/>
    <property type="match status" value="1"/>
</dbReference>
<dbReference type="HAMAP" id="MF_00502">
    <property type="entry name" value="Ribosomal_bL31_2"/>
    <property type="match status" value="1"/>
</dbReference>
<dbReference type="GO" id="GO:0005840">
    <property type="term" value="C:ribosome"/>
    <property type="evidence" value="ECO:0007669"/>
    <property type="project" value="UniProtKB-KW"/>
</dbReference>
<dbReference type="PANTHER" id="PTHR33280">
    <property type="entry name" value="50S RIBOSOMAL PROTEIN L31, CHLOROPLASTIC"/>
    <property type="match status" value="1"/>
</dbReference>
<evidence type="ECO:0000256" key="1">
    <source>
        <dbReference type="ARBA" id="ARBA00008196"/>
    </source>
</evidence>
<dbReference type="KEGG" id="pcor:KS4_21060"/>
<protein>
    <recommendedName>
        <fullName evidence="5">Large ribosomal subunit protein bL31B</fullName>
    </recommendedName>
</protein>
<evidence type="ECO:0000256" key="2">
    <source>
        <dbReference type="ARBA" id="ARBA00011838"/>
    </source>
</evidence>
<dbReference type="GO" id="GO:0003735">
    <property type="term" value="F:structural constituent of ribosome"/>
    <property type="evidence" value="ECO:0007669"/>
    <property type="project" value="InterPro"/>
</dbReference>
<dbReference type="Pfam" id="PF01197">
    <property type="entry name" value="Ribosomal_L31"/>
    <property type="match status" value="1"/>
</dbReference>
<dbReference type="OrthoDB" id="9803251at2"/>
<dbReference type="EMBL" id="CP036425">
    <property type="protein sequence ID" value="QDU34044.1"/>
    <property type="molecule type" value="Genomic_DNA"/>
</dbReference>
<gene>
    <name evidence="5 6" type="primary">rpmE2</name>
    <name evidence="6" type="ORF">KS4_21060</name>
</gene>
<dbReference type="InterPro" id="IPR042105">
    <property type="entry name" value="Ribosomal_bL31_sf"/>
</dbReference>
<dbReference type="NCBIfam" id="TIGR00105">
    <property type="entry name" value="L31"/>
    <property type="match status" value="1"/>
</dbReference>